<feature type="domain" description="HTH cro/C1-type" evidence="1">
    <location>
        <begin position="102"/>
        <end position="145"/>
    </location>
</feature>
<evidence type="ECO:0000259" key="1">
    <source>
        <dbReference type="Pfam" id="PF01381"/>
    </source>
</evidence>
<keyword evidence="3" id="KW-1185">Reference proteome</keyword>
<dbReference type="InterPro" id="IPR010982">
    <property type="entry name" value="Lambda_DNA-bd_dom_sf"/>
</dbReference>
<organism evidence="2 3">
    <name type="scientific">Arachidicoccus ginsenosidivorans</name>
    <dbReference type="NCBI Taxonomy" id="496057"/>
    <lineage>
        <taxon>Bacteria</taxon>
        <taxon>Pseudomonadati</taxon>
        <taxon>Bacteroidota</taxon>
        <taxon>Chitinophagia</taxon>
        <taxon>Chitinophagales</taxon>
        <taxon>Chitinophagaceae</taxon>
        <taxon>Arachidicoccus</taxon>
    </lineage>
</organism>
<dbReference type="AlphaFoldDB" id="A0A5B8VJ01"/>
<dbReference type="CDD" id="cd00093">
    <property type="entry name" value="HTH_XRE"/>
    <property type="match status" value="1"/>
</dbReference>
<dbReference type="Proteomes" id="UP000321291">
    <property type="component" value="Chromosome"/>
</dbReference>
<dbReference type="EMBL" id="CP042434">
    <property type="protein sequence ID" value="QEC70922.1"/>
    <property type="molecule type" value="Genomic_DNA"/>
</dbReference>
<accession>A0A5B8VJ01</accession>
<name>A0A5B8VJ01_9BACT</name>
<evidence type="ECO:0000313" key="2">
    <source>
        <dbReference type="EMBL" id="QEC70922.1"/>
    </source>
</evidence>
<gene>
    <name evidence="2" type="ORF">FSB73_03755</name>
</gene>
<sequence>MYARIVFVLRTRQKRRIMKSYKEIEKKHSPEEIAEALVFPNTDSISEKEAFMSEFRTFRKTLSENQTEKNKRISRLLQLKYSIEDYINSPNFMKDHFFGFFLKAYINSLGIKNKDFAAAIDIDPTELSQIINKHRNPTDKIIYRLDIHSNRNFPAVMWFRILEKDREALLLHNTELIEKEKRHVKRKLDFSF</sequence>
<dbReference type="Gene3D" id="1.10.260.40">
    <property type="entry name" value="lambda repressor-like DNA-binding domains"/>
    <property type="match status" value="1"/>
</dbReference>
<dbReference type="InterPro" id="IPR001387">
    <property type="entry name" value="Cro/C1-type_HTH"/>
</dbReference>
<proteinExistence type="predicted"/>
<reference evidence="2 3" key="1">
    <citation type="journal article" date="2017" name="Int. J. Syst. Evol. Microbiol.">
        <title>Arachidicoccus ginsenosidivorans sp. nov., with ginsenoside-converting activity isolated from ginseng cultivating soil.</title>
        <authorList>
            <person name="Siddiqi M.Z."/>
            <person name="Aslam Z."/>
            <person name="Im W.T."/>
        </authorList>
    </citation>
    <scope>NUCLEOTIDE SEQUENCE [LARGE SCALE GENOMIC DNA]</scope>
    <source>
        <strain evidence="2 3">Gsoil 809</strain>
    </source>
</reference>
<dbReference type="KEGG" id="agi:FSB73_03755"/>
<dbReference type="Pfam" id="PF01381">
    <property type="entry name" value="HTH_3"/>
    <property type="match status" value="1"/>
</dbReference>
<dbReference type="GO" id="GO:0003677">
    <property type="term" value="F:DNA binding"/>
    <property type="evidence" value="ECO:0007669"/>
    <property type="project" value="InterPro"/>
</dbReference>
<dbReference type="SUPFAM" id="SSF47413">
    <property type="entry name" value="lambda repressor-like DNA-binding domains"/>
    <property type="match status" value="1"/>
</dbReference>
<evidence type="ECO:0000313" key="3">
    <source>
        <dbReference type="Proteomes" id="UP000321291"/>
    </source>
</evidence>
<protein>
    <submittedName>
        <fullName evidence="2">Helix-turn-helix transcriptional regulator</fullName>
    </submittedName>
</protein>